<gene>
    <name evidence="12" type="primary">LOC136071814</name>
</gene>
<keyword evidence="3" id="KW-0479">Metal-binding</keyword>
<keyword evidence="4" id="KW-0378">Hydrolase</keyword>
<dbReference type="Pfam" id="PF00675">
    <property type="entry name" value="Peptidase_M16"/>
    <property type="match status" value="1"/>
</dbReference>
<keyword evidence="2" id="KW-0645">Protease</keyword>
<dbReference type="InterPro" id="IPR011249">
    <property type="entry name" value="Metalloenz_LuxS/M16"/>
</dbReference>
<dbReference type="SUPFAM" id="SSF63411">
    <property type="entry name" value="LuxS/MPP-like metallohydrolase"/>
    <property type="match status" value="4"/>
</dbReference>
<feature type="domain" description="Peptidase M16 C-terminal" evidence="8">
    <location>
        <begin position="126"/>
        <end position="302"/>
    </location>
</feature>
<evidence type="ECO:0000259" key="10">
    <source>
        <dbReference type="Pfam" id="PF22456"/>
    </source>
</evidence>
<proteinExistence type="inferred from homology"/>
<evidence type="ECO:0000259" key="9">
    <source>
        <dbReference type="Pfam" id="PF16187"/>
    </source>
</evidence>
<evidence type="ECO:0000313" key="11">
    <source>
        <dbReference type="Proteomes" id="UP001652625"/>
    </source>
</evidence>
<sequence>MLFLGTHKYPIENEYSKFLSQNCGYSNAYTSDQHTNYYFEVKSDQLEGALDRFAQFFICPLFTESSTERELNAIHSEFQKNVFNDTRRISSVDKETSKPGHVYTKFGSGNITTLKTIPSEKNIDIRDRLLKFYETNYSANIMTLVVLGKESLIDLEKMVVSKFKDIANKNTIMSFSSEHPYSQDQLSLSFNVATIKNHHSLQLRFPMPDLHAWYKKKPEYYVSHLIGHEGEGSLLSLLKRNGWVQNLSTMLNINTKGYQFFVIEMKLTNDGLGHVTEIITAVFQYINLLKSDSAHEWMYKEIQMLKGIEFRYKDVTSPRSYVTELSSLMQQYPPDDILYGPYMMEEFSPDLIKMIIDLLTPDKFRYFVGSPNFKGEALLKTNHYDAEYKVNHIEAAQIKQWESCGLNPDLHFPDKNPFIPCSLEVKVTKKDIKNVPYIFKDTEMMRIWYKADDTFLLPKAIINLSIKSPVANNNPLENNLLAMFVEILKDELNELLYSADLAKLNCIITQTRSGIFIYIHGYDNKQHLVLLKIIEKLKELKIKEDRFNAIKESKEKSLKNHELVEPYQQVSLCSMHLVDEAIWDVDDKLVCMKDVTVKSLEEYISRFLVSIFVECLLCGNLLQDDVNAIITIMEEKLLTNAQPLFPLQHILPRTYCLNKGINYLFEKRSKLHITSCIYTLVQVGIQETKVNVLCEIITSMLHEPFYDQLRTKEQLGYIVHCGISNSVSTKGIFLLVQSDKQPSYVEKRIGIFLNDFEETILNMDALVFSDYVQSLIEKKLEKPKRLDQEALQYLSEIKTKQYHFKRGEVEAKALQSLTKEDVLFFYKKYICPSSNARKSLTIAILGKDAQSLLEDTEKKDWMIVDDVLRFKSGLGLYPLVRPYNNEIKLLGTSAKSKL</sequence>
<evidence type="ECO:0000256" key="2">
    <source>
        <dbReference type="ARBA" id="ARBA00022670"/>
    </source>
</evidence>
<feature type="domain" description="Coenzyme PQQ synthesis protein F-like C-terminal lobe" evidence="10">
    <location>
        <begin position="698"/>
        <end position="793"/>
    </location>
</feature>
<evidence type="ECO:0000259" key="7">
    <source>
        <dbReference type="Pfam" id="PF00675"/>
    </source>
</evidence>
<dbReference type="InterPro" id="IPR050626">
    <property type="entry name" value="Peptidase_M16"/>
</dbReference>
<dbReference type="Proteomes" id="UP001652625">
    <property type="component" value="Chromosome 05"/>
</dbReference>
<evidence type="ECO:0000256" key="3">
    <source>
        <dbReference type="ARBA" id="ARBA00022723"/>
    </source>
</evidence>
<protein>
    <submittedName>
        <fullName evidence="12">Insulin-degrading enzyme-like isoform X2</fullName>
    </submittedName>
</protein>
<feature type="domain" description="Peptidase M16 middle/third" evidence="9">
    <location>
        <begin position="310"/>
        <end position="589"/>
    </location>
</feature>
<keyword evidence="5" id="KW-0862">Zinc</keyword>
<comment type="similarity">
    <text evidence="1">Belongs to the peptidase M16 family.</text>
</comment>
<dbReference type="InterPro" id="IPR007863">
    <property type="entry name" value="Peptidase_M16_C"/>
</dbReference>
<name>A0ABM4BVQ0_HYDVU</name>
<dbReference type="InterPro" id="IPR032632">
    <property type="entry name" value="Peptidase_M16_M"/>
</dbReference>
<organism evidence="11 12">
    <name type="scientific">Hydra vulgaris</name>
    <name type="common">Hydra</name>
    <name type="synonym">Hydra attenuata</name>
    <dbReference type="NCBI Taxonomy" id="6087"/>
    <lineage>
        <taxon>Eukaryota</taxon>
        <taxon>Metazoa</taxon>
        <taxon>Cnidaria</taxon>
        <taxon>Hydrozoa</taxon>
        <taxon>Hydroidolina</taxon>
        <taxon>Anthoathecata</taxon>
        <taxon>Aplanulata</taxon>
        <taxon>Hydridae</taxon>
        <taxon>Hydra</taxon>
    </lineage>
</organism>
<dbReference type="InterPro" id="IPR011765">
    <property type="entry name" value="Pept_M16_N"/>
</dbReference>
<dbReference type="GeneID" id="136071814"/>
<accession>A0ABM4BVQ0</accession>
<dbReference type="Pfam" id="PF22456">
    <property type="entry name" value="PqqF-like_C_4"/>
    <property type="match status" value="1"/>
</dbReference>
<dbReference type="Pfam" id="PF05193">
    <property type="entry name" value="Peptidase_M16_C"/>
    <property type="match status" value="1"/>
</dbReference>
<evidence type="ECO:0000313" key="12">
    <source>
        <dbReference type="RefSeq" id="XP_065653292.1"/>
    </source>
</evidence>
<dbReference type="PANTHER" id="PTHR43690:SF18">
    <property type="entry name" value="INSULIN-DEGRADING ENZYME-RELATED"/>
    <property type="match status" value="1"/>
</dbReference>
<keyword evidence="6" id="KW-0482">Metalloprotease</keyword>
<feature type="domain" description="Peptidase M16 N-terminal" evidence="7">
    <location>
        <begin position="1"/>
        <end position="99"/>
    </location>
</feature>
<evidence type="ECO:0000259" key="8">
    <source>
        <dbReference type="Pfam" id="PF05193"/>
    </source>
</evidence>
<evidence type="ECO:0000256" key="1">
    <source>
        <dbReference type="ARBA" id="ARBA00007261"/>
    </source>
</evidence>
<evidence type="ECO:0000256" key="4">
    <source>
        <dbReference type="ARBA" id="ARBA00022801"/>
    </source>
</evidence>
<keyword evidence="11" id="KW-1185">Reference proteome</keyword>
<dbReference type="RefSeq" id="XP_065653292.1">
    <property type="nucleotide sequence ID" value="XM_065797220.1"/>
</dbReference>
<dbReference type="Pfam" id="PF16187">
    <property type="entry name" value="Peptidase_M16_M"/>
    <property type="match status" value="1"/>
</dbReference>
<evidence type="ECO:0000256" key="6">
    <source>
        <dbReference type="ARBA" id="ARBA00023049"/>
    </source>
</evidence>
<reference evidence="12" key="1">
    <citation type="submission" date="2025-08" db="UniProtKB">
        <authorList>
            <consortium name="RefSeq"/>
        </authorList>
    </citation>
    <scope>IDENTIFICATION</scope>
</reference>
<dbReference type="InterPro" id="IPR054734">
    <property type="entry name" value="PqqF-like_C_4"/>
</dbReference>
<evidence type="ECO:0000256" key="5">
    <source>
        <dbReference type="ARBA" id="ARBA00022833"/>
    </source>
</evidence>
<dbReference type="Gene3D" id="3.30.830.10">
    <property type="entry name" value="Metalloenzyme, LuxS/M16 peptidase-like"/>
    <property type="match status" value="4"/>
</dbReference>
<dbReference type="PANTHER" id="PTHR43690">
    <property type="entry name" value="NARDILYSIN"/>
    <property type="match status" value="1"/>
</dbReference>